<accession>A0A839RP18</accession>
<proteinExistence type="predicted"/>
<protein>
    <submittedName>
        <fullName evidence="2">Quercetin dioxygenase-like cupin family protein</fullName>
    </submittedName>
</protein>
<feature type="domain" description="Cupin type-2" evidence="1">
    <location>
        <begin position="42"/>
        <end position="102"/>
    </location>
</feature>
<dbReference type="GO" id="GO:0051213">
    <property type="term" value="F:dioxygenase activity"/>
    <property type="evidence" value="ECO:0007669"/>
    <property type="project" value="UniProtKB-KW"/>
</dbReference>
<dbReference type="Gene3D" id="2.60.120.10">
    <property type="entry name" value="Jelly Rolls"/>
    <property type="match status" value="1"/>
</dbReference>
<dbReference type="AlphaFoldDB" id="A0A839RP18"/>
<keyword evidence="3" id="KW-1185">Reference proteome</keyword>
<name>A0A839RP18_9ACTN</name>
<dbReference type="InterPro" id="IPR011051">
    <property type="entry name" value="RmlC_Cupin_sf"/>
</dbReference>
<evidence type="ECO:0000313" key="2">
    <source>
        <dbReference type="EMBL" id="MBB3038535.1"/>
    </source>
</evidence>
<dbReference type="EMBL" id="JACHWS010000003">
    <property type="protein sequence ID" value="MBB3038535.1"/>
    <property type="molecule type" value="Genomic_DNA"/>
</dbReference>
<dbReference type="Pfam" id="PF07883">
    <property type="entry name" value="Cupin_2"/>
    <property type="match status" value="1"/>
</dbReference>
<keyword evidence="2" id="KW-0560">Oxidoreductase</keyword>
<comment type="caution">
    <text evidence="2">The sequence shown here is derived from an EMBL/GenBank/DDBJ whole genome shotgun (WGS) entry which is preliminary data.</text>
</comment>
<reference evidence="2 3" key="1">
    <citation type="submission" date="2020-08" db="EMBL/GenBank/DDBJ databases">
        <title>Sequencing the genomes of 1000 actinobacteria strains.</title>
        <authorList>
            <person name="Klenk H.-P."/>
        </authorList>
    </citation>
    <scope>NUCLEOTIDE SEQUENCE [LARGE SCALE GENOMIC DNA]</scope>
    <source>
        <strain evidence="2 3">DSM 45258</strain>
    </source>
</reference>
<gene>
    <name evidence="2" type="ORF">FHU29_003004</name>
</gene>
<evidence type="ECO:0000259" key="1">
    <source>
        <dbReference type="Pfam" id="PF07883"/>
    </source>
</evidence>
<dbReference type="OrthoDB" id="5190473at2"/>
<dbReference type="PANTHER" id="PTHR37694">
    <property type="entry name" value="SLR8022 PROTEIN"/>
    <property type="match status" value="1"/>
</dbReference>
<dbReference type="PANTHER" id="PTHR37694:SF1">
    <property type="entry name" value="SLR8022 PROTEIN"/>
    <property type="match status" value="1"/>
</dbReference>
<dbReference type="InterPro" id="IPR013096">
    <property type="entry name" value="Cupin_2"/>
</dbReference>
<dbReference type="SUPFAM" id="SSF51182">
    <property type="entry name" value="RmlC-like cupins"/>
    <property type="match status" value="1"/>
</dbReference>
<dbReference type="RefSeq" id="WP_064440463.1">
    <property type="nucleotide sequence ID" value="NZ_BDDI01000008.1"/>
</dbReference>
<dbReference type="CDD" id="cd02230">
    <property type="entry name" value="cupin_HP0902-like"/>
    <property type="match status" value="1"/>
</dbReference>
<organism evidence="2 3">
    <name type="scientific">Hoyosella altamirensis</name>
    <dbReference type="NCBI Taxonomy" id="616997"/>
    <lineage>
        <taxon>Bacteria</taxon>
        <taxon>Bacillati</taxon>
        <taxon>Actinomycetota</taxon>
        <taxon>Actinomycetes</taxon>
        <taxon>Mycobacteriales</taxon>
        <taxon>Hoyosellaceae</taxon>
        <taxon>Hoyosella</taxon>
    </lineage>
</organism>
<sequence length="111" mass="11953">METASLRELAQELISRAAEAPHGRNTEILHGGSGHTLRQMVIALTAGEELSEHENPGEATLYVIKGRVQLQTEGVAAELSEGDFLVLPHARHSLDALDDSAVLLTTAINQY</sequence>
<keyword evidence="2" id="KW-0223">Dioxygenase</keyword>
<dbReference type="Proteomes" id="UP000567922">
    <property type="component" value="Unassembled WGS sequence"/>
</dbReference>
<evidence type="ECO:0000313" key="3">
    <source>
        <dbReference type="Proteomes" id="UP000567922"/>
    </source>
</evidence>
<dbReference type="InterPro" id="IPR014710">
    <property type="entry name" value="RmlC-like_jellyroll"/>
</dbReference>